<keyword evidence="2" id="KW-0004">4Fe-4S</keyword>
<dbReference type="GO" id="GO:0016491">
    <property type="term" value="F:oxidoreductase activity"/>
    <property type="evidence" value="ECO:0007669"/>
    <property type="project" value="InterPro"/>
</dbReference>
<dbReference type="InterPro" id="IPR058240">
    <property type="entry name" value="rSAM_sf"/>
</dbReference>
<evidence type="ECO:0000256" key="4">
    <source>
        <dbReference type="ARBA" id="ARBA00022723"/>
    </source>
</evidence>
<keyword evidence="6" id="KW-0411">Iron-sulfur</keyword>
<evidence type="ECO:0000313" key="9">
    <source>
        <dbReference type="EMBL" id="AEE49632.1"/>
    </source>
</evidence>
<dbReference type="CDD" id="cd01335">
    <property type="entry name" value="Radical_SAM"/>
    <property type="match status" value="1"/>
</dbReference>
<dbReference type="PROSITE" id="PS01305">
    <property type="entry name" value="MOAA_NIFB_PQQE"/>
    <property type="match status" value="1"/>
</dbReference>
<dbReference type="InterPro" id="IPR023867">
    <property type="entry name" value="Sulphatase_maturase_rSAM"/>
</dbReference>
<dbReference type="SFLD" id="SFLDG01067">
    <property type="entry name" value="SPASM/twitch_domain_containing"/>
    <property type="match status" value="1"/>
</dbReference>
<keyword evidence="5" id="KW-0408">Iron</keyword>
<dbReference type="GO" id="GO:0046872">
    <property type="term" value="F:metal ion binding"/>
    <property type="evidence" value="ECO:0007669"/>
    <property type="project" value="UniProtKB-KW"/>
</dbReference>
<comment type="cofactor">
    <cofactor evidence="1">
        <name>[4Fe-4S] cluster</name>
        <dbReference type="ChEBI" id="CHEBI:49883"/>
    </cofactor>
</comment>
<keyword evidence="10" id="KW-1185">Reference proteome</keyword>
<evidence type="ECO:0000259" key="8">
    <source>
        <dbReference type="PROSITE" id="PS51918"/>
    </source>
</evidence>
<name>F4L2V2_HALH1</name>
<dbReference type="GO" id="GO:0051539">
    <property type="term" value="F:4 iron, 4 sulfur cluster binding"/>
    <property type="evidence" value="ECO:0007669"/>
    <property type="project" value="UniProtKB-KW"/>
</dbReference>
<dbReference type="SFLD" id="SFLDS00029">
    <property type="entry name" value="Radical_SAM"/>
    <property type="match status" value="1"/>
</dbReference>
<dbReference type="InterPro" id="IPR000385">
    <property type="entry name" value="MoaA_NifB_PqqE_Fe-S-bd_CS"/>
</dbReference>
<dbReference type="InterPro" id="IPR007197">
    <property type="entry name" value="rSAM"/>
</dbReference>
<dbReference type="Pfam" id="PF04055">
    <property type="entry name" value="Radical_SAM"/>
    <property type="match status" value="1"/>
</dbReference>
<dbReference type="RefSeq" id="WP_013764185.1">
    <property type="nucleotide sequence ID" value="NC_015510.1"/>
</dbReference>
<dbReference type="NCBIfam" id="TIGR04085">
    <property type="entry name" value="rSAM_more_4Fe4S"/>
    <property type="match status" value="1"/>
</dbReference>
<keyword evidence="4" id="KW-0479">Metal-binding</keyword>
<dbReference type="PROSITE" id="PS51918">
    <property type="entry name" value="RADICAL_SAM"/>
    <property type="match status" value="1"/>
</dbReference>
<proteinExistence type="inferred from homology"/>
<evidence type="ECO:0000256" key="6">
    <source>
        <dbReference type="ARBA" id="ARBA00023014"/>
    </source>
</evidence>
<dbReference type="eggNOG" id="COG0641">
    <property type="taxonomic scope" value="Bacteria"/>
</dbReference>
<dbReference type="InterPro" id="IPR006638">
    <property type="entry name" value="Elp3/MiaA/NifB-like_rSAM"/>
</dbReference>
<dbReference type="SFLD" id="SFLDG01386">
    <property type="entry name" value="main_SPASM_domain-containing"/>
    <property type="match status" value="1"/>
</dbReference>
<protein>
    <submittedName>
        <fullName evidence="9">Radical SAM domain protein</fullName>
    </submittedName>
</protein>
<dbReference type="EMBL" id="CP002691">
    <property type="protein sequence ID" value="AEE49632.1"/>
    <property type="molecule type" value="Genomic_DNA"/>
</dbReference>
<dbReference type="PANTHER" id="PTHR43273">
    <property type="entry name" value="ANAEROBIC SULFATASE-MATURATING ENZYME HOMOLOG ASLB-RELATED"/>
    <property type="match status" value="1"/>
</dbReference>
<reference evidence="9 10" key="1">
    <citation type="journal article" date="2011" name="Stand. Genomic Sci.">
        <title>Complete genome sequence of Haliscomenobacter hydrossis type strain (O).</title>
        <authorList>
            <consortium name="US DOE Joint Genome Institute (JGI-PGF)"/>
            <person name="Daligault H."/>
            <person name="Lapidus A."/>
            <person name="Zeytun A."/>
            <person name="Nolan M."/>
            <person name="Lucas S."/>
            <person name="Del Rio T.G."/>
            <person name="Tice H."/>
            <person name="Cheng J.F."/>
            <person name="Tapia R."/>
            <person name="Han C."/>
            <person name="Goodwin L."/>
            <person name="Pitluck S."/>
            <person name="Liolios K."/>
            <person name="Pagani I."/>
            <person name="Ivanova N."/>
            <person name="Huntemann M."/>
            <person name="Mavromatis K."/>
            <person name="Mikhailova N."/>
            <person name="Pati A."/>
            <person name="Chen A."/>
            <person name="Palaniappan K."/>
            <person name="Land M."/>
            <person name="Hauser L."/>
            <person name="Brambilla E.M."/>
            <person name="Rohde M."/>
            <person name="Verbarg S."/>
            <person name="Goker M."/>
            <person name="Bristow J."/>
            <person name="Eisen J.A."/>
            <person name="Markowitz V."/>
            <person name="Hugenholtz P."/>
            <person name="Kyrpides N.C."/>
            <person name="Klenk H.P."/>
            <person name="Woyke T."/>
        </authorList>
    </citation>
    <scope>NUCLEOTIDE SEQUENCE [LARGE SCALE GENOMIC DNA]</scope>
    <source>
        <strain evidence="10">ATCC 27775 / DSM 1100 / LMG 10767 / O</strain>
    </source>
</reference>
<reference key="2">
    <citation type="submission" date="2011-04" db="EMBL/GenBank/DDBJ databases">
        <title>Complete sequence of chromosome of Haliscomenobacter hydrossis DSM 1100.</title>
        <authorList>
            <consortium name="US DOE Joint Genome Institute (JGI-PGF)"/>
            <person name="Lucas S."/>
            <person name="Han J."/>
            <person name="Lapidus A."/>
            <person name="Bruce D."/>
            <person name="Goodwin L."/>
            <person name="Pitluck S."/>
            <person name="Peters L."/>
            <person name="Kyrpides N."/>
            <person name="Mavromatis K."/>
            <person name="Ivanova N."/>
            <person name="Ovchinnikova G."/>
            <person name="Pagani I."/>
            <person name="Daligault H."/>
            <person name="Detter J.C."/>
            <person name="Han C."/>
            <person name="Land M."/>
            <person name="Hauser L."/>
            <person name="Markowitz V."/>
            <person name="Cheng J.-F."/>
            <person name="Hugenholtz P."/>
            <person name="Woyke T."/>
            <person name="Wu D."/>
            <person name="Verbarg S."/>
            <person name="Frueling A."/>
            <person name="Brambilla E."/>
            <person name="Klenk H.-P."/>
            <person name="Eisen J.A."/>
        </authorList>
    </citation>
    <scope>NUCLEOTIDE SEQUENCE</scope>
    <source>
        <strain>DSM 1100</strain>
    </source>
</reference>
<comment type="similarity">
    <text evidence="7">Belongs to the radical SAM superfamily. Anaerobic sulfatase-maturating enzyme family.</text>
</comment>
<dbReference type="KEGG" id="hhy:Halhy_1744"/>
<evidence type="ECO:0000256" key="1">
    <source>
        <dbReference type="ARBA" id="ARBA00001966"/>
    </source>
</evidence>
<accession>F4L2V2</accession>
<dbReference type="SMART" id="SM00729">
    <property type="entry name" value="Elp3"/>
    <property type="match status" value="1"/>
</dbReference>
<dbReference type="PANTHER" id="PTHR43273:SF3">
    <property type="entry name" value="ANAEROBIC SULFATASE-MATURATING ENZYME HOMOLOG ASLB-RELATED"/>
    <property type="match status" value="1"/>
</dbReference>
<evidence type="ECO:0000256" key="2">
    <source>
        <dbReference type="ARBA" id="ARBA00022485"/>
    </source>
</evidence>
<gene>
    <name evidence="9" type="ordered locus">Halhy_1744</name>
</gene>
<dbReference type="Gene3D" id="3.20.20.70">
    <property type="entry name" value="Aldolase class I"/>
    <property type="match status" value="1"/>
</dbReference>
<dbReference type="AlphaFoldDB" id="F4L2V2"/>
<dbReference type="HOGENOM" id="CLU_009273_3_0_10"/>
<keyword evidence="3" id="KW-0949">S-adenosyl-L-methionine</keyword>
<evidence type="ECO:0000256" key="3">
    <source>
        <dbReference type="ARBA" id="ARBA00022691"/>
    </source>
</evidence>
<evidence type="ECO:0000256" key="7">
    <source>
        <dbReference type="ARBA" id="ARBA00023601"/>
    </source>
</evidence>
<dbReference type="SFLD" id="SFLDG01384">
    <property type="entry name" value="thioether_bond_formation_requi"/>
    <property type="match status" value="1"/>
</dbReference>
<dbReference type="GO" id="GO:0032324">
    <property type="term" value="P:molybdopterin cofactor biosynthetic process"/>
    <property type="evidence" value="ECO:0007669"/>
    <property type="project" value="UniProtKB-ARBA"/>
</dbReference>
<evidence type="ECO:0000256" key="5">
    <source>
        <dbReference type="ARBA" id="ARBA00023004"/>
    </source>
</evidence>
<dbReference type="InterPro" id="IPR023885">
    <property type="entry name" value="4Fe4S-binding_SPASM_dom"/>
</dbReference>
<feature type="domain" description="Radical SAM core" evidence="8">
    <location>
        <begin position="1"/>
        <end position="226"/>
    </location>
</feature>
<organism evidence="9 10">
    <name type="scientific">Haliscomenobacter hydrossis (strain ATCC 27775 / DSM 1100 / LMG 10767 / O)</name>
    <dbReference type="NCBI Taxonomy" id="760192"/>
    <lineage>
        <taxon>Bacteria</taxon>
        <taxon>Pseudomonadati</taxon>
        <taxon>Bacteroidota</taxon>
        <taxon>Saprospiria</taxon>
        <taxon>Saprospirales</taxon>
        <taxon>Haliscomenobacteraceae</taxon>
        <taxon>Haliscomenobacter</taxon>
    </lineage>
</organism>
<dbReference type="Proteomes" id="UP000008461">
    <property type="component" value="Chromosome"/>
</dbReference>
<dbReference type="InterPro" id="IPR013785">
    <property type="entry name" value="Aldolase_TIM"/>
</dbReference>
<dbReference type="OrthoDB" id="9808591at2"/>
<evidence type="ECO:0000313" key="10">
    <source>
        <dbReference type="Proteomes" id="UP000008461"/>
    </source>
</evidence>
<dbReference type="SUPFAM" id="SSF102114">
    <property type="entry name" value="Radical SAM enzymes"/>
    <property type="match status" value="1"/>
</dbReference>
<sequence length="382" mass="43641">MTQTLAATFHLTHQCNLRCTYCYTGTKVHRPMSREVALKSLHFVLDEARKAQVKYLDITFFGGEPLIEAELLFWLTDSFKRALPAEMTLSFRLSTNGTLLTEAMMQALAQRDIYVSLSVDGPPRLQDAQRPNAAGKGSSVAIEKAIPILLRANPCASVTTVLTPYSAGHAAESIDWLYQKGFRYFNLTLDYSADWTMEDMRYLEKSYHQLARWYEEKMQQNQRFYLSCFDERIRSHTQGPPGQDERCNLGQRQFSIAPDGALYPCIQFVTTETLPEFMIGHVLHGGFDENCRQHLHSCSEKPKDTCSGCALQGRCASWCSCINFASTGTVTQASPVVCYHERTLMPLVDAMANRLWRKRNQMFLHKHYNPLYPMIDYLEHLV</sequence>